<dbReference type="Pfam" id="PF01138">
    <property type="entry name" value="RNase_PH"/>
    <property type="match status" value="1"/>
</dbReference>
<comment type="caution">
    <text evidence="6">The sequence shown here is derived from an EMBL/GenBank/DDBJ whole genome shotgun (WGS) entry which is preliminary data.</text>
</comment>
<dbReference type="EMBL" id="NZBD01000008">
    <property type="protein sequence ID" value="MAG18119.1"/>
    <property type="molecule type" value="Genomic_DNA"/>
</dbReference>
<dbReference type="SUPFAM" id="SSF55666">
    <property type="entry name" value="Ribonuclease PH domain 2-like"/>
    <property type="match status" value="1"/>
</dbReference>
<dbReference type="GO" id="GO:0000177">
    <property type="term" value="C:cytoplasmic exosome (RNase complex)"/>
    <property type="evidence" value="ECO:0007669"/>
    <property type="project" value="TreeGrafter"/>
</dbReference>
<dbReference type="GO" id="GO:0016075">
    <property type="term" value="P:rRNA catabolic process"/>
    <property type="evidence" value="ECO:0007669"/>
    <property type="project" value="TreeGrafter"/>
</dbReference>
<evidence type="ECO:0000313" key="7">
    <source>
        <dbReference type="Proteomes" id="UP000226712"/>
    </source>
</evidence>
<dbReference type="PANTHER" id="PTHR11097">
    <property type="entry name" value="EXOSOME COMPLEX EXONUCLEASE RIBOSOMAL RNA PROCESSING PROTEIN"/>
    <property type="match status" value="1"/>
</dbReference>
<keyword evidence="3" id="KW-0271">Exosome</keyword>
<dbReference type="Proteomes" id="UP000226712">
    <property type="component" value="Unassembled WGS sequence"/>
</dbReference>
<comment type="subcellular location">
    <subcellularLocation>
        <location evidence="1">Cytoplasm</location>
    </subcellularLocation>
</comment>
<evidence type="ECO:0000256" key="2">
    <source>
        <dbReference type="ARBA" id="ARBA00022490"/>
    </source>
</evidence>
<reference evidence="7" key="1">
    <citation type="submission" date="2017-09" db="EMBL/GenBank/DDBJ databases">
        <title>The Reconstruction of 2,631 Draft Metagenome-Assembled Genomes from the Global Oceans.</title>
        <authorList>
            <person name="Tully B.J."/>
            <person name="Graham E.D."/>
            <person name="Heidelberg J.F."/>
        </authorList>
    </citation>
    <scope>NUCLEOTIDE SEQUENCE [LARGE SCALE GENOMIC DNA]</scope>
</reference>
<keyword evidence="2" id="KW-0963">Cytoplasm</keyword>
<dbReference type="GO" id="GO:0035925">
    <property type="term" value="F:mRNA 3'-UTR AU-rich region binding"/>
    <property type="evidence" value="ECO:0007669"/>
    <property type="project" value="TreeGrafter"/>
</dbReference>
<sequence length="261" mass="27988">MNSSSELWDLRVDKVIADLKKGIRADGRKVDDMRKVVITEDVSKNANGEARVKLGETEVVAGVKMILGEPYPDSPDQGSISVGAELLPFADPEFETGPPREAAIELSRVVDRGIRESGAVDFKSLSIVEGEQCWIGFVDIYPLNNDGNLFDACGIAALKALQGAQLPKVEDGKAVKGEYAGKIKLNAQPVLNTFAKIGSVVVADPTISEEKAMNARFSVAVTEADHITAFQKGLSGSFSVSEIDSAIDIALKNSKQIRKLL</sequence>
<dbReference type="InterPro" id="IPR050590">
    <property type="entry name" value="Exosome_comp_Rrp42_subfam"/>
</dbReference>
<protein>
    <submittedName>
        <fullName evidence="6">RNA-binding protein</fullName>
    </submittedName>
</protein>
<dbReference type="SUPFAM" id="SSF54211">
    <property type="entry name" value="Ribosomal protein S5 domain 2-like"/>
    <property type="match status" value="1"/>
</dbReference>
<dbReference type="InterPro" id="IPR015847">
    <property type="entry name" value="ExoRNase_PH_dom2"/>
</dbReference>
<dbReference type="Gene3D" id="3.30.230.70">
    <property type="entry name" value="GHMP Kinase, N-terminal domain"/>
    <property type="match status" value="1"/>
</dbReference>
<evidence type="ECO:0000259" key="5">
    <source>
        <dbReference type="Pfam" id="PF03725"/>
    </source>
</evidence>
<evidence type="ECO:0000256" key="3">
    <source>
        <dbReference type="ARBA" id="ARBA00022835"/>
    </source>
</evidence>
<gene>
    <name evidence="6" type="ORF">CL944_01450</name>
</gene>
<dbReference type="PANTHER" id="PTHR11097:SF8">
    <property type="entry name" value="EXOSOME COMPLEX COMPONENT RRP42"/>
    <property type="match status" value="1"/>
</dbReference>
<dbReference type="InterPro" id="IPR001247">
    <property type="entry name" value="ExoRNase_PH_dom1"/>
</dbReference>
<evidence type="ECO:0000259" key="4">
    <source>
        <dbReference type="Pfam" id="PF01138"/>
    </source>
</evidence>
<feature type="domain" description="Exoribonuclease phosphorolytic" evidence="4">
    <location>
        <begin position="33"/>
        <end position="167"/>
    </location>
</feature>
<feature type="domain" description="Exoribonuclease phosphorolytic" evidence="5">
    <location>
        <begin position="189"/>
        <end position="252"/>
    </location>
</feature>
<proteinExistence type="predicted"/>
<dbReference type="InterPro" id="IPR027408">
    <property type="entry name" value="PNPase/RNase_PH_dom_sf"/>
</dbReference>
<accession>A0A2D6LPK2</accession>
<evidence type="ECO:0000313" key="6">
    <source>
        <dbReference type="EMBL" id="MAG18119.1"/>
    </source>
</evidence>
<dbReference type="InterPro" id="IPR020568">
    <property type="entry name" value="Ribosomal_Su5_D2-typ_SF"/>
</dbReference>
<organism evidence="6 7">
    <name type="scientific">Candidatus Iainarchaeum sp</name>
    <dbReference type="NCBI Taxonomy" id="3101447"/>
    <lineage>
        <taxon>Archaea</taxon>
        <taxon>Candidatus Iainarchaeota</taxon>
        <taxon>Candidatus Iainarchaeia</taxon>
        <taxon>Candidatus Iainarchaeales</taxon>
        <taxon>Candidatus Iainarchaeaceae</taxon>
        <taxon>Candidatus Iainarchaeum</taxon>
    </lineage>
</organism>
<evidence type="ECO:0000256" key="1">
    <source>
        <dbReference type="ARBA" id="ARBA00004496"/>
    </source>
</evidence>
<name>A0A2D6LPK2_9ARCH</name>
<dbReference type="Pfam" id="PF03725">
    <property type="entry name" value="RNase_PH_C"/>
    <property type="match status" value="1"/>
</dbReference>
<dbReference type="NCBIfam" id="NF003282">
    <property type="entry name" value="PRK04282.1-1"/>
    <property type="match status" value="1"/>
</dbReference>
<dbReference type="AlphaFoldDB" id="A0A2D6LPK2"/>
<dbReference type="InterPro" id="IPR036345">
    <property type="entry name" value="ExoRNase_PH_dom2_sf"/>
</dbReference>